<evidence type="ECO:0008006" key="4">
    <source>
        <dbReference type="Google" id="ProtNLM"/>
    </source>
</evidence>
<gene>
    <name evidence="2" type="ORF">MGAL_10B092179B</name>
</gene>
<dbReference type="AlphaFoldDB" id="A0A8B6G390"/>
<feature type="region of interest" description="Disordered" evidence="1">
    <location>
        <begin position="1"/>
        <end position="60"/>
    </location>
</feature>
<dbReference type="PANTHER" id="PTHR14740:SF3">
    <property type="entry name" value="CASPASE ACTIVITY AND APOPTOSIS INHIBITOR 1"/>
    <property type="match status" value="1"/>
</dbReference>
<feature type="compositionally biased region" description="Basic residues" evidence="1">
    <location>
        <begin position="20"/>
        <end position="46"/>
    </location>
</feature>
<evidence type="ECO:0000313" key="2">
    <source>
        <dbReference type="EMBL" id="VDI58049.1"/>
    </source>
</evidence>
<sequence>MSAAKMVADSTQGDLDEPKKKRKRKKENLKKKSKKLKKRDSRKGKYSRKEDDDSDLDLEKELQPIGDYIRERSEMNEEIFHCLRGPTLQRYIPDVLKELPLDELKKRCLEHLEIMSKKRIRGILAGDDPGTISSSGTEEDSSGEEQEEEGNWIKDKLNTEVAMILGHRLSVRVI</sequence>
<organism evidence="2 3">
    <name type="scientific">Mytilus galloprovincialis</name>
    <name type="common">Mediterranean mussel</name>
    <dbReference type="NCBI Taxonomy" id="29158"/>
    <lineage>
        <taxon>Eukaryota</taxon>
        <taxon>Metazoa</taxon>
        <taxon>Spiralia</taxon>
        <taxon>Lophotrochozoa</taxon>
        <taxon>Mollusca</taxon>
        <taxon>Bivalvia</taxon>
        <taxon>Autobranchia</taxon>
        <taxon>Pteriomorphia</taxon>
        <taxon>Mytilida</taxon>
        <taxon>Mytiloidea</taxon>
        <taxon>Mytilidae</taxon>
        <taxon>Mytilinae</taxon>
        <taxon>Mytilus</taxon>
    </lineage>
</organism>
<comment type="caution">
    <text evidence="2">The sequence shown here is derived from an EMBL/GenBank/DDBJ whole genome shotgun (WGS) entry which is preliminary data.</text>
</comment>
<evidence type="ECO:0000313" key="3">
    <source>
        <dbReference type="Proteomes" id="UP000596742"/>
    </source>
</evidence>
<name>A0A8B6G390_MYTGA</name>
<accession>A0A8B6G390</accession>
<dbReference type="PANTHER" id="PTHR14740">
    <property type="entry name" value="CASPASE ACTIVITY AND APOPTOSIS INHIBITOR 1"/>
    <property type="match status" value="1"/>
</dbReference>
<proteinExistence type="predicted"/>
<dbReference type="InterPro" id="IPR038991">
    <property type="entry name" value="CAAP1"/>
</dbReference>
<dbReference type="Proteomes" id="UP000596742">
    <property type="component" value="Unassembled WGS sequence"/>
</dbReference>
<reference evidence="2" key="1">
    <citation type="submission" date="2018-11" db="EMBL/GenBank/DDBJ databases">
        <authorList>
            <person name="Alioto T."/>
            <person name="Alioto T."/>
        </authorList>
    </citation>
    <scope>NUCLEOTIDE SEQUENCE</scope>
</reference>
<feature type="compositionally biased region" description="Basic and acidic residues" evidence="1">
    <location>
        <begin position="47"/>
        <end position="60"/>
    </location>
</feature>
<keyword evidence="3" id="KW-1185">Reference proteome</keyword>
<dbReference type="OrthoDB" id="10064012at2759"/>
<dbReference type="Pfam" id="PF15335">
    <property type="entry name" value="CAAP1"/>
    <property type="match status" value="1"/>
</dbReference>
<feature type="region of interest" description="Disordered" evidence="1">
    <location>
        <begin position="125"/>
        <end position="152"/>
    </location>
</feature>
<feature type="compositionally biased region" description="Acidic residues" evidence="1">
    <location>
        <begin position="137"/>
        <end position="150"/>
    </location>
</feature>
<evidence type="ECO:0000256" key="1">
    <source>
        <dbReference type="SAM" id="MobiDB-lite"/>
    </source>
</evidence>
<dbReference type="EMBL" id="UYJE01007805">
    <property type="protein sequence ID" value="VDI58049.1"/>
    <property type="molecule type" value="Genomic_DNA"/>
</dbReference>
<dbReference type="GO" id="GO:0042981">
    <property type="term" value="P:regulation of apoptotic process"/>
    <property type="evidence" value="ECO:0007669"/>
    <property type="project" value="InterPro"/>
</dbReference>
<protein>
    <recommendedName>
        <fullName evidence="4">Caspase activity and apoptosis inhibitor 1</fullName>
    </recommendedName>
</protein>